<keyword evidence="2" id="KW-1185">Reference proteome</keyword>
<evidence type="ECO:0000313" key="1">
    <source>
        <dbReference type="EMBL" id="AKG38710.1"/>
    </source>
</evidence>
<reference evidence="1 2" key="1">
    <citation type="journal article" date="2015" name="Stand. Genomic Sci.">
        <title>Complete genome sequence of and proposal of Thermofilum uzonense sp. nov. a novel hyperthermophilic crenarchaeon and emended description of the genus Thermofilum.</title>
        <authorList>
            <person name="Toshchakov S.V."/>
            <person name="Korzhenkov A.A."/>
            <person name="Samarov N.I."/>
            <person name="Mazunin I.O."/>
            <person name="Mozhey O.I."/>
            <person name="Shmyr I.S."/>
            <person name="Derbikova K.S."/>
            <person name="Taranov E.A."/>
            <person name="Dominova I.N."/>
            <person name="Bonch-Osmolovskaya E.A."/>
            <person name="Patrushev M.V."/>
            <person name="Podosokorskaya O.A."/>
            <person name="Kublanov I.V."/>
        </authorList>
    </citation>
    <scope>NUCLEOTIDE SEQUENCE [LARGE SCALE GENOMIC DNA]</scope>
    <source>
        <strain evidence="1 2">1807-2</strain>
    </source>
</reference>
<dbReference type="KEGG" id="thf:MA03_04665"/>
<protein>
    <recommendedName>
        <fullName evidence="3">Lrp/AsnC family transcriptional regulator</fullName>
    </recommendedName>
</protein>
<dbReference type="AlphaFoldDB" id="A0A0F7FHN9"/>
<proteinExistence type="predicted"/>
<dbReference type="RefSeq" id="WP_052884162.1">
    <property type="nucleotide sequence ID" value="NZ_CP009961.1"/>
</dbReference>
<organism evidence="1 2">
    <name type="scientific">Infirmifilum uzonense</name>
    <dbReference type="NCBI Taxonomy" id="1550241"/>
    <lineage>
        <taxon>Archaea</taxon>
        <taxon>Thermoproteota</taxon>
        <taxon>Thermoprotei</taxon>
        <taxon>Thermofilales</taxon>
        <taxon>Thermofilaceae</taxon>
        <taxon>Infirmifilum</taxon>
    </lineage>
</organism>
<sequence length="344" mass="39838">MIKLKRIEFDVLKSLPTSRDFTDIVRSSGISPSSVRDILERIRRSFLIRGFFHLSGLGYQLYLVRKEFDPILHIRLVPFIIEKIPVLVSKSRSLTFYLVMGPPEGRDEVADILKVDPDTVTPVRRFVWRPDVARGLTLKDADLNLDIDYIRENFEKVVVPSFEPPIRQRPDHIDLWIIAELARNPFVKLSSIARSMGIKQQVASYHYLQHVRPFHIFNAVTPRFSSLNIPGVFLEISVKNGMADQLAWALTNHPYIREAFSASDGNVYALTYLQGRELWDLYKFLKESDSIEDLRLYGVLIDEIKEYTPPFGEAFREDPYNLRPMYEAVQVPSKASGWMLYEIT</sequence>
<evidence type="ECO:0008006" key="3">
    <source>
        <dbReference type="Google" id="ProtNLM"/>
    </source>
</evidence>
<accession>A0A0F7FHN9</accession>
<evidence type="ECO:0000313" key="2">
    <source>
        <dbReference type="Proteomes" id="UP000067434"/>
    </source>
</evidence>
<dbReference type="GeneID" id="25401498"/>
<dbReference type="EMBL" id="CP009961">
    <property type="protein sequence ID" value="AKG38710.1"/>
    <property type="molecule type" value="Genomic_DNA"/>
</dbReference>
<dbReference type="PATRIC" id="fig|1550241.5.peg.987"/>
<name>A0A0F7FHN9_9CREN</name>
<gene>
    <name evidence="1" type="ORF">MA03_04665</name>
</gene>
<dbReference type="STRING" id="1550241.MA03_04665"/>
<dbReference type="Proteomes" id="UP000067434">
    <property type="component" value="Chromosome"/>
</dbReference>
<dbReference type="HOGENOM" id="CLU_805662_0_0_2"/>